<evidence type="ECO:0000313" key="17">
    <source>
        <dbReference type="Proteomes" id="UP000321196"/>
    </source>
</evidence>
<reference evidence="16 17" key="1">
    <citation type="submission" date="2019-08" db="EMBL/GenBank/DDBJ databases">
        <authorList>
            <person name="Dong K."/>
        </authorList>
    </citation>
    <scope>NUCLEOTIDE SEQUENCE [LARGE SCALE GENOMIC DNA]</scope>
    <source>
        <strain evidence="16 17">M4-8</strain>
    </source>
</reference>
<dbReference type="InterPro" id="IPR003661">
    <property type="entry name" value="HisK_dim/P_dom"/>
</dbReference>
<evidence type="ECO:0000256" key="9">
    <source>
        <dbReference type="ARBA" id="ARBA00022777"/>
    </source>
</evidence>
<keyword evidence="7 14" id="KW-0812">Transmembrane</keyword>
<evidence type="ECO:0000259" key="15">
    <source>
        <dbReference type="PROSITE" id="PS50109"/>
    </source>
</evidence>
<keyword evidence="10" id="KW-0067">ATP-binding</keyword>
<dbReference type="GO" id="GO:0005737">
    <property type="term" value="C:cytoplasm"/>
    <property type="evidence" value="ECO:0007669"/>
    <property type="project" value="UniProtKB-ARBA"/>
</dbReference>
<dbReference type="OrthoDB" id="9806130at2"/>
<dbReference type="Proteomes" id="UP000321196">
    <property type="component" value="Unassembled WGS sequence"/>
</dbReference>
<evidence type="ECO:0000256" key="13">
    <source>
        <dbReference type="ARBA" id="ARBA00023136"/>
    </source>
</evidence>
<dbReference type="InterPro" id="IPR036890">
    <property type="entry name" value="HATPase_C_sf"/>
</dbReference>
<dbReference type="InterPro" id="IPR003852">
    <property type="entry name" value="Sig_transdc_His_kinase_KdpD_N"/>
</dbReference>
<dbReference type="SUPFAM" id="SSF47384">
    <property type="entry name" value="Homodimeric domain of signal transducing histidine kinase"/>
    <property type="match status" value="1"/>
</dbReference>
<dbReference type="SMART" id="SM00388">
    <property type="entry name" value="HisKA"/>
    <property type="match status" value="1"/>
</dbReference>
<evidence type="ECO:0000256" key="14">
    <source>
        <dbReference type="SAM" id="Phobius"/>
    </source>
</evidence>
<dbReference type="AlphaFoldDB" id="A0A5C8HL84"/>
<dbReference type="Gene3D" id="3.40.50.620">
    <property type="entry name" value="HUPs"/>
    <property type="match status" value="1"/>
</dbReference>
<accession>A0A5C8HL84</accession>
<organism evidence="16 17">
    <name type="scientific">Microbacterium mitrae</name>
    <dbReference type="NCBI Taxonomy" id="664640"/>
    <lineage>
        <taxon>Bacteria</taxon>
        <taxon>Bacillati</taxon>
        <taxon>Actinomycetota</taxon>
        <taxon>Actinomycetes</taxon>
        <taxon>Micrococcales</taxon>
        <taxon>Microbacteriaceae</taxon>
        <taxon>Microbacterium</taxon>
    </lineage>
</organism>
<dbReference type="FunFam" id="3.40.50.620:FF:000112">
    <property type="entry name" value="Sensor histidine kinase KdpD"/>
    <property type="match status" value="1"/>
</dbReference>
<name>A0A5C8HL84_9MICO</name>
<dbReference type="CDD" id="cd00082">
    <property type="entry name" value="HisKA"/>
    <property type="match status" value="1"/>
</dbReference>
<dbReference type="Pfam" id="PF02702">
    <property type="entry name" value="KdpD"/>
    <property type="match status" value="1"/>
</dbReference>
<comment type="caution">
    <text evidence="16">The sequence shown here is derived from an EMBL/GenBank/DDBJ whole genome shotgun (WGS) entry which is preliminary data.</text>
</comment>
<evidence type="ECO:0000256" key="7">
    <source>
        <dbReference type="ARBA" id="ARBA00022692"/>
    </source>
</evidence>
<keyword evidence="12" id="KW-0902">Two-component regulatory system</keyword>
<dbReference type="InterPro" id="IPR025201">
    <property type="entry name" value="KdpD_TM"/>
</dbReference>
<dbReference type="SUPFAM" id="SSF52402">
    <property type="entry name" value="Adenine nucleotide alpha hydrolases-like"/>
    <property type="match status" value="1"/>
</dbReference>
<dbReference type="Pfam" id="PF13493">
    <property type="entry name" value="DUF4118"/>
    <property type="match status" value="1"/>
</dbReference>
<keyword evidence="9 16" id="KW-0418">Kinase</keyword>
<dbReference type="SUPFAM" id="SSF55874">
    <property type="entry name" value="ATPase domain of HSP90 chaperone/DNA topoisomerase II/histidine kinase"/>
    <property type="match status" value="1"/>
</dbReference>
<comment type="subcellular location">
    <subcellularLocation>
        <location evidence="3">Cell membrane</location>
    </subcellularLocation>
    <subcellularLocation>
        <location evidence="2">Membrane</location>
        <topology evidence="2">Multi-pass membrane protein</topology>
    </subcellularLocation>
</comment>
<evidence type="ECO:0000313" key="16">
    <source>
        <dbReference type="EMBL" id="TXK03995.1"/>
    </source>
</evidence>
<dbReference type="SMART" id="SM00387">
    <property type="entry name" value="HATPase_c"/>
    <property type="match status" value="1"/>
</dbReference>
<dbReference type="GO" id="GO:0005886">
    <property type="term" value="C:plasma membrane"/>
    <property type="evidence" value="ECO:0007669"/>
    <property type="project" value="UniProtKB-SubCell"/>
</dbReference>
<dbReference type="EMBL" id="VRSW01000003">
    <property type="protein sequence ID" value="TXK03995.1"/>
    <property type="molecule type" value="Genomic_DNA"/>
</dbReference>
<dbReference type="Pfam" id="PF02518">
    <property type="entry name" value="HATPase_c"/>
    <property type="match status" value="1"/>
</dbReference>
<dbReference type="InterPro" id="IPR004358">
    <property type="entry name" value="Sig_transdc_His_kin-like_C"/>
</dbReference>
<dbReference type="RefSeq" id="WP_147826051.1">
    <property type="nucleotide sequence ID" value="NZ_BAAARG010000003.1"/>
</dbReference>
<dbReference type="PROSITE" id="PS50109">
    <property type="entry name" value="HIS_KIN"/>
    <property type="match status" value="1"/>
</dbReference>
<gene>
    <name evidence="16" type="ORF">FVP60_09470</name>
</gene>
<dbReference type="FunFam" id="3.40.50.300:FF:000483">
    <property type="entry name" value="Sensor histidine kinase KdpD"/>
    <property type="match status" value="1"/>
</dbReference>
<dbReference type="InterPro" id="IPR027417">
    <property type="entry name" value="P-loop_NTPase"/>
</dbReference>
<keyword evidence="5" id="KW-0597">Phosphoprotein</keyword>
<evidence type="ECO:0000256" key="1">
    <source>
        <dbReference type="ARBA" id="ARBA00000085"/>
    </source>
</evidence>
<keyword evidence="8" id="KW-0547">Nucleotide-binding</keyword>
<dbReference type="PANTHER" id="PTHR45569:SF1">
    <property type="entry name" value="SENSOR PROTEIN KDPD"/>
    <property type="match status" value="1"/>
</dbReference>
<keyword evidence="6" id="KW-0808">Transferase</keyword>
<evidence type="ECO:0000256" key="12">
    <source>
        <dbReference type="ARBA" id="ARBA00023012"/>
    </source>
</evidence>
<protein>
    <recommendedName>
        <fullName evidence="4">histidine kinase</fullName>
        <ecNumber evidence="4">2.7.13.3</ecNumber>
    </recommendedName>
</protein>
<dbReference type="InterPro" id="IPR014729">
    <property type="entry name" value="Rossmann-like_a/b/a_fold"/>
</dbReference>
<feature type="domain" description="Histidine kinase" evidence="15">
    <location>
        <begin position="637"/>
        <end position="850"/>
    </location>
</feature>
<comment type="catalytic activity">
    <reaction evidence="1">
        <text>ATP + protein L-histidine = ADP + protein N-phospho-L-histidine.</text>
        <dbReference type="EC" id="2.7.13.3"/>
    </reaction>
</comment>
<proteinExistence type="predicted"/>
<dbReference type="InterPro" id="IPR006016">
    <property type="entry name" value="UspA"/>
</dbReference>
<dbReference type="InterPro" id="IPR005467">
    <property type="entry name" value="His_kinase_dom"/>
</dbReference>
<dbReference type="InterPro" id="IPR036097">
    <property type="entry name" value="HisK_dim/P_sf"/>
</dbReference>
<sequence length="853" mass="90546">MKRGYLRVLLGAAPGVGKTFEMLSEGHRLAADGRDVVVGVLETHGRAATLAKAEGLELQPRRVADHRGVTLSELDVDALIARHPDVALIDELAHTNAPGSRNEKRWQDVEEIRAAGIDVITTVNVQHIESLNDVVRGITQITQTETVPDAVVRSADEIEVIDIAPQALRDRLTAGQVYPAERIDAALSNYFRLGNLTALRELALLWLADEVEQALLSYREQHEIDGTWQTRERVVVALTGGPEGETLIRRGARIAARSSGGELLVVHVSHQDGLRGSDPTALTAQRALTESLGGTFHAVVGEDVPTTLVEFAKSVNATQLVLGASRRGRLAAATSGPGIGATVIRTSGDIDVHIVNHAAAAGRRRLPRLRGALSTKRKLVGLAITLLIGPLLTFLLVQVRGTDYLTPSALAYQLLVVVVALVGGLWPAVVAAVLSGLSLDYMLIQPYNTVRISDPAHALALALYVVIAVLVSYIVDQAARRARVARRATAESELLATIAGSVLRGENAAQAIIARTREAFGATGVRLVTTIPSAQTQSPVVTQAHAGETPQGSSETEPRIIAVDGEPTPQPPLVVPVGSRAVLEIHGVTLDSTERRVLDAIVTQMEATLERQELTEQARQARERAAADHVRSALLSAVSHDVRRPLAAAVAAVGGIRAAGDRLSPSDRDELIEAANDSLSTLSHLISDLLDVSRVQSGALAVRSTMIDMADVITASIDEIGARPGAVVLALDPMVPRVFADAALLRRIVVNVLSNALRYSPADQPVTITTSSYGEHAQIRVIDHGEGVAEEKRADMFQPFQRMGDTDNTTGLGLGLALSKGFAEGMNATLTAETTPGGGLTMVLELPTQETAA</sequence>
<evidence type="ECO:0000256" key="3">
    <source>
        <dbReference type="ARBA" id="ARBA00004236"/>
    </source>
</evidence>
<evidence type="ECO:0000256" key="8">
    <source>
        <dbReference type="ARBA" id="ARBA00022741"/>
    </source>
</evidence>
<dbReference type="Gene3D" id="1.20.120.620">
    <property type="entry name" value="Backbone structure of the membrane domain of e. Coli histidine kinase receptor kdpd"/>
    <property type="match status" value="1"/>
</dbReference>
<dbReference type="EC" id="2.7.13.3" evidence="4"/>
<feature type="transmembrane region" description="Helical" evidence="14">
    <location>
        <begin position="379"/>
        <end position="399"/>
    </location>
</feature>
<dbReference type="Pfam" id="PF00582">
    <property type="entry name" value="Usp"/>
    <property type="match status" value="1"/>
</dbReference>
<evidence type="ECO:0000256" key="5">
    <source>
        <dbReference type="ARBA" id="ARBA00022553"/>
    </source>
</evidence>
<dbReference type="Pfam" id="PF00512">
    <property type="entry name" value="HisKA"/>
    <property type="match status" value="1"/>
</dbReference>
<feature type="transmembrane region" description="Helical" evidence="14">
    <location>
        <begin position="411"/>
        <end position="444"/>
    </location>
</feature>
<keyword evidence="11 14" id="KW-1133">Transmembrane helix</keyword>
<evidence type="ECO:0000256" key="4">
    <source>
        <dbReference type="ARBA" id="ARBA00012438"/>
    </source>
</evidence>
<dbReference type="Gene3D" id="3.40.50.300">
    <property type="entry name" value="P-loop containing nucleotide triphosphate hydrolases"/>
    <property type="match status" value="1"/>
</dbReference>
<keyword evidence="17" id="KW-1185">Reference proteome</keyword>
<dbReference type="GO" id="GO:0005524">
    <property type="term" value="F:ATP binding"/>
    <property type="evidence" value="ECO:0007669"/>
    <property type="project" value="UniProtKB-KW"/>
</dbReference>
<dbReference type="Gene3D" id="1.10.287.130">
    <property type="match status" value="1"/>
</dbReference>
<dbReference type="InterPro" id="IPR038318">
    <property type="entry name" value="KdpD_sf"/>
</dbReference>
<evidence type="ECO:0000256" key="10">
    <source>
        <dbReference type="ARBA" id="ARBA00022840"/>
    </source>
</evidence>
<dbReference type="InterPro" id="IPR052023">
    <property type="entry name" value="Histidine_kinase_KdpD"/>
</dbReference>
<dbReference type="GO" id="GO:0000155">
    <property type="term" value="F:phosphorelay sensor kinase activity"/>
    <property type="evidence" value="ECO:0007669"/>
    <property type="project" value="InterPro"/>
</dbReference>
<dbReference type="PRINTS" id="PR00344">
    <property type="entry name" value="BCTRLSENSOR"/>
</dbReference>
<dbReference type="Gene3D" id="3.30.565.10">
    <property type="entry name" value="Histidine kinase-like ATPase, C-terminal domain"/>
    <property type="match status" value="1"/>
</dbReference>
<evidence type="ECO:0000256" key="2">
    <source>
        <dbReference type="ARBA" id="ARBA00004141"/>
    </source>
</evidence>
<dbReference type="PANTHER" id="PTHR45569">
    <property type="entry name" value="SENSOR PROTEIN KDPD"/>
    <property type="match status" value="1"/>
</dbReference>
<feature type="transmembrane region" description="Helical" evidence="14">
    <location>
        <begin position="456"/>
        <end position="475"/>
    </location>
</feature>
<evidence type="ECO:0000256" key="6">
    <source>
        <dbReference type="ARBA" id="ARBA00022679"/>
    </source>
</evidence>
<dbReference type="InterPro" id="IPR003594">
    <property type="entry name" value="HATPase_dom"/>
</dbReference>
<evidence type="ECO:0000256" key="11">
    <source>
        <dbReference type="ARBA" id="ARBA00022989"/>
    </source>
</evidence>
<keyword evidence="13 14" id="KW-0472">Membrane</keyword>